<proteinExistence type="predicted"/>
<organism evidence="2 3">
    <name type="scientific">Lelliottia amnigena</name>
    <name type="common">Enterobacter amnigenus</name>
    <dbReference type="NCBI Taxonomy" id="61646"/>
    <lineage>
        <taxon>Bacteria</taxon>
        <taxon>Pseudomonadati</taxon>
        <taxon>Pseudomonadota</taxon>
        <taxon>Gammaproteobacteria</taxon>
        <taxon>Enterobacterales</taxon>
        <taxon>Enterobacteriaceae</taxon>
        <taxon>Lelliottia</taxon>
    </lineage>
</organism>
<dbReference type="RefSeq" id="WP_202666543.1">
    <property type="nucleotide sequence ID" value="NZ_JAENMR010000019.1"/>
</dbReference>
<dbReference type="Proteomes" id="UP000653275">
    <property type="component" value="Unassembled WGS sequence"/>
</dbReference>
<dbReference type="AlphaFoldDB" id="A0AAP2F315"/>
<dbReference type="Pfam" id="PF22262">
    <property type="entry name" value="DUF6950"/>
    <property type="match status" value="1"/>
</dbReference>
<dbReference type="EMBL" id="JAENMS010000019">
    <property type="protein sequence ID" value="MBL5937094.1"/>
    <property type="molecule type" value="Genomic_DNA"/>
</dbReference>
<protein>
    <submittedName>
        <fullName evidence="2">Ornithine carbamoyltransferase</fullName>
    </submittedName>
</protein>
<gene>
    <name evidence="2" type="ORF">I7V27_21995</name>
</gene>
<sequence length="134" mass="14946">MKNLHNEIMNIIQAAIDNPYQFGTNDCNIIVLRLIDLINGTTTLSDRQYTSVKEGIAGLNKEGWNHTGEIVEAYCKPVQHVIDGDIWLDPDNPLIMAVVVSGRVLGVTADHDGFELQPKPTKGTYYRVRKHTDG</sequence>
<evidence type="ECO:0000313" key="3">
    <source>
        <dbReference type="Proteomes" id="UP000653275"/>
    </source>
</evidence>
<name>A0AAP2F315_LELAM</name>
<feature type="domain" description="DUF6950" evidence="1">
    <location>
        <begin position="5"/>
        <end position="115"/>
    </location>
</feature>
<evidence type="ECO:0000259" key="1">
    <source>
        <dbReference type="Pfam" id="PF22262"/>
    </source>
</evidence>
<dbReference type="InterPro" id="IPR053802">
    <property type="entry name" value="DUF6950"/>
</dbReference>
<evidence type="ECO:0000313" key="2">
    <source>
        <dbReference type="EMBL" id="MBL5937094.1"/>
    </source>
</evidence>
<comment type="caution">
    <text evidence="2">The sequence shown here is derived from an EMBL/GenBank/DDBJ whole genome shotgun (WGS) entry which is preliminary data.</text>
</comment>
<reference evidence="2" key="1">
    <citation type="submission" date="2020-12" db="EMBL/GenBank/DDBJ databases">
        <title>Draft genome sequence of Enterobacter spp., Lelliottia spp. and Serratia spp. isolated from drinking water reservoirs and lakes.</title>
        <authorList>
            <person name="Reitter C."/>
            <person name="Neuhaus K."/>
            <person name="Huegler M."/>
        </authorList>
    </citation>
    <scope>NUCLEOTIDE SEQUENCE</scope>
    <source>
        <strain evidence="2">TZW15</strain>
    </source>
</reference>
<accession>A0AAP2F315</accession>